<feature type="chain" id="PRO_5047254599" evidence="7">
    <location>
        <begin position="22"/>
        <end position="715"/>
    </location>
</feature>
<dbReference type="InterPro" id="IPR013320">
    <property type="entry name" value="ConA-like_dom_sf"/>
</dbReference>
<evidence type="ECO:0000313" key="11">
    <source>
        <dbReference type="Proteomes" id="UP001142057"/>
    </source>
</evidence>
<dbReference type="RefSeq" id="WP_259831599.1">
    <property type="nucleotide sequence ID" value="NZ_JANZQH010000014.1"/>
</dbReference>
<evidence type="ECO:0000259" key="9">
    <source>
        <dbReference type="PROSITE" id="PS51910"/>
    </source>
</evidence>
<evidence type="ECO:0000256" key="6">
    <source>
        <dbReference type="RuleBase" id="RU000489"/>
    </source>
</evidence>
<name>A0ABT2IMR7_9FLAO</name>
<dbReference type="PROSITE" id="PS51910">
    <property type="entry name" value="GH18_2"/>
    <property type="match status" value="1"/>
</dbReference>
<feature type="domain" description="GH18" evidence="9">
    <location>
        <begin position="26"/>
        <end position="284"/>
    </location>
</feature>
<accession>A0ABT2IMR7</accession>
<organism evidence="10 11">
    <name type="scientific">Chryseobacterium pyrolae</name>
    <dbReference type="NCBI Taxonomy" id="2987481"/>
    <lineage>
        <taxon>Bacteria</taxon>
        <taxon>Pseudomonadati</taxon>
        <taxon>Bacteroidota</taxon>
        <taxon>Flavobacteriia</taxon>
        <taxon>Flavobacteriales</taxon>
        <taxon>Weeksellaceae</taxon>
        <taxon>Chryseobacterium group</taxon>
        <taxon>Chryseobacterium</taxon>
    </lineage>
</organism>
<evidence type="ECO:0000256" key="4">
    <source>
        <dbReference type="ARBA" id="ARBA00023157"/>
    </source>
</evidence>
<dbReference type="Proteomes" id="UP001142057">
    <property type="component" value="Unassembled WGS sequence"/>
</dbReference>
<dbReference type="InterPro" id="IPR003961">
    <property type="entry name" value="FN3_dom"/>
</dbReference>
<dbReference type="InterPro" id="IPR017853">
    <property type="entry name" value="GH"/>
</dbReference>
<dbReference type="InterPro" id="IPR054861">
    <property type="entry name" value="Endoglyc_H"/>
</dbReference>
<evidence type="ECO:0000256" key="7">
    <source>
        <dbReference type="SAM" id="SignalP"/>
    </source>
</evidence>
<dbReference type="NCBIfam" id="NF045482">
    <property type="entry name" value="Endoglyc_H"/>
    <property type="match status" value="1"/>
</dbReference>
<dbReference type="GO" id="GO:0016787">
    <property type="term" value="F:hydrolase activity"/>
    <property type="evidence" value="ECO:0007669"/>
    <property type="project" value="UniProtKB-KW"/>
</dbReference>
<feature type="signal peptide" evidence="7">
    <location>
        <begin position="1"/>
        <end position="21"/>
    </location>
</feature>
<keyword evidence="3 6" id="KW-0378">Hydrolase</keyword>
<keyword evidence="4" id="KW-1015">Disulfide bond</keyword>
<dbReference type="Gene3D" id="3.20.20.80">
    <property type="entry name" value="Glycosidases"/>
    <property type="match status" value="1"/>
</dbReference>
<dbReference type="EMBL" id="JANZQH010000014">
    <property type="protein sequence ID" value="MCT2409923.1"/>
    <property type="molecule type" value="Genomic_DNA"/>
</dbReference>
<dbReference type="Pfam" id="PF13385">
    <property type="entry name" value="Laminin_G_3"/>
    <property type="match status" value="1"/>
</dbReference>
<dbReference type="PROSITE" id="PS50853">
    <property type="entry name" value="FN3"/>
    <property type="match status" value="1"/>
</dbReference>
<comment type="caution">
    <text evidence="10">The sequence shown here is derived from an EMBL/GenBank/DDBJ whole genome shotgun (WGS) entry which is preliminary data.</text>
</comment>
<dbReference type="InterPro" id="IPR026444">
    <property type="entry name" value="Secre_tail"/>
</dbReference>
<protein>
    <submittedName>
        <fullName evidence="10">Glycosyl hydrolase family 18 protein</fullName>
    </submittedName>
</protein>
<dbReference type="CDD" id="cd06542">
    <property type="entry name" value="GH18_EndoS-like"/>
    <property type="match status" value="1"/>
</dbReference>
<dbReference type="SUPFAM" id="SSF49899">
    <property type="entry name" value="Concanavalin A-like lectins/glucanases"/>
    <property type="match status" value="1"/>
</dbReference>
<dbReference type="Gene3D" id="2.60.40.10">
    <property type="entry name" value="Immunoglobulins"/>
    <property type="match status" value="1"/>
</dbReference>
<evidence type="ECO:0000259" key="8">
    <source>
        <dbReference type="PROSITE" id="PS50853"/>
    </source>
</evidence>
<dbReference type="Pfam" id="PF00704">
    <property type="entry name" value="Glyco_hydro_18"/>
    <property type="match status" value="1"/>
</dbReference>
<keyword evidence="11" id="KW-1185">Reference proteome</keyword>
<dbReference type="Pfam" id="PF00041">
    <property type="entry name" value="fn3"/>
    <property type="match status" value="1"/>
</dbReference>
<dbReference type="Gene3D" id="2.60.120.200">
    <property type="match status" value="1"/>
</dbReference>
<dbReference type="InterPro" id="IPR013783">
    <property type="entry name" value="Ig-like_fold"/>
</dbReference>
<dbReference type="NCBIfam" id="TIGR04183">
    <property type="entry name" value="Por_Secre_tail"/>
    <property type="match status" value="1"/>
</dbReference>
<comment type="similarity">
    <text evidence="1">Belongs to the glycosyl hydrolase 18 family. Chitinase class II subfamily.</text>
</comment>
<dbReference type="SMART" id="SM00560">
    <property type="entry name" value="LamGL"/>
    <property type="match status" value="1"/>
</dbReference>
<dbReference type="InterPro" id="IPR006558">
    <property type="entry name" value="LamG-like"/>
</dbReference>
<evidence type="ECO:0000256" key="1">
    <source>
        <dbReference type="ARBA" id="ARBA00009121"/>
    </source>
</evidence>
<dbReference type="InterPro" id="IPR001579">
    <property type="entry name" value="Glyco_hydro_18_chit_AS"/>
</dbReference>
<proteinExistence type="inferred from homology"/>
<evidence type="ECO:0000256" key="5">
    <source>
        <dbReference type="ARBA" id="ARBA00023295"/>
    </source>
</evidence>
<dbReference type="PANTHER" id="PTHR42535">
    <property type="entry name" value="OOKINETE PROTEIN, PUTATIVE-RELATED"/>
    <property type="match status" value="1"/>
</dbReference>
<dbReference type="SUPFAM" id="SSF51445">
    <property type="entry name" value="(Trans)glycosidases"/>
    <property type="match status" value="1"/>
</dbReference>
<dbReference type="SMART" id="SM00060">
    <property type="entry name" value="FN3"/>
    <property type="match status" value="1"/>
</dbReference>
<keyword evidence="5 6" id="KW-0326">Glycosidase</keyword>
<evidence type="ECO:0000256" key="2">
    <source>
        <dbReference type="ARBA" id="ARBA00022729"/>
    </source>
</evidence>
<evidence type="ECO:0000256" key="3">
    <source>
        <dbReference type="ARBA" id="ARBA00022801"/>
    </source>
</evidence>
<evidence type="ECO:0000313" key="10">
    <source>
        <dbReference type="EMBL" id="MCT2409923.1"/>
    </source>
</evidence>
<dbReference type="Pfam" id="PF18962">
    <property type="entry name" value="Por_Secre_tail"/>
    <property type="match status" value="1"/>
</dbReference>
<reference evidence="10" key="1">
    <citation type="submission" date="2022-08" db="EMBL/GenBank/DDBJ databases">
        <title>Chryseobacterium antibioticum,isolated from the rhizosphere soil of Pyrola in Tibet.</title>
        <authorList>
            <person name="Kan Y."/>
        </authorList>
    </citation>
    <scope>NUCLEOTIDE SEQUENCE</scope>
    <source>
        <strain evidence="10">Pc2-12</strain>
    </source>
</reference>
<dbReference type="InterPro" id="IPR036116">
    <property type="entry name" value="FN3_sf"/>
</dbReference>
<sequence length="715" mass="76779">MKKAITTLILMIIHAMPVLNAQQLNPTGICYVEVNNNNILNAGAYKLQTSGNYLFNVVNIFAANINYDTGRGRAYLSNNNNVTKVLTNANTYIKPLQDKGMKVVLTILGNHQGAGFCNFPTREAAKDFALQLAHTVNTYGLDGIDFDDEYSDYGQNGTGQPNDSSFVMLVQELRALLPDKIISFYYYGPAASKLSWNGLRAGDYINYSWNASYGTFSAPNVPPLTKAQISPAAVWMGNTSNATTTSLANQTKTGGYGLFLWYDLHGTNETAQLSAGTQTLYGQQTVLSTPLQSWTQGANCDAPIGLFTSNLTGTSAKLNWSAVGTNTYDVDYKPASSTTWTSAATATATTSVTISGLTANTEYDWRVRTNCSVKSTYIFAPRFNSGTGTAPSGSTSLSLDGSTESGTAGNLTLSGSALSLEGWIKPSSFKSASPYISSVMGTEVSDSNSAFLRLGDANLANNKLQFVISINNVQQKLASVTALNTNTWYHVAATYDGANMKLYINGVLDASRAQTGNVASSGAFNVGYLYNTSRNFNGKVDEVRVWKRALSQTEISQKMCNVTLPATSLAAYWKFNEGSGSSVQDSSGNGVTLTLTGVDTSNWGTDVPCATATQKVSSNTKNKKATDLEQGAVKKKIRLYPNPVSSSSPLTVSVPEEYNRGKLSVYNFNGGVVETQTLQSGDHPYNMSKLSMGNYIIQFESPDGGLKQTEKLIVK</sequence>
<keyword evidence="2 7" id="KW-0732">Signal</keyword>
<dbReference type="SUPFAM" id="SSF49265">
    <property type="entry name" value="Fibronectin type III"/>
    <property type="match status" value="1"/>
</dbReference>
<dbReference type="PROSITE" id="PS01095">
    <property type="entry name" value="GH18_1"/>
    <property type="match status" value="1"/>
</dbReference>
<gene>
    <name evidence="10" type="ORF">NZD88_20405</name>
</gene>
<dbReference type="InterPro" id="IPR001223">
    <property type="entry name" value="Glyco_hydro18_cat"/>
</dbReference>
<dbReference type="PANTHER" id="PTHR42535:SF2">
    <property type="entry name" value="CHROMOSOME UNDETERMINED SCAFFOLD_146, WHOLE GENOME SHOTGUN SEQUENCE"/>
    <property type="match status" value="1"/>
</dbReference>
<feature type="domain" description="Fibronectin type-III" evidence="8">
    <location>
        <begin position="302"/>
        <end position="392"/>
    </location>
</feature>